<protein>
    <submittedName>
        <fullName evidence="1">Uncharacterized protein</fullName>
    </submittedName>
</protein>
<evidence type="ECO:0000313" key="2">
    <source>
        <dbReference type="Proteomes" id="UP000326598"/>
    </source>
</evidence>
<gene>
    <name evidence="1" type="ORF">CP976_42540</name>
</gene>
<evidence type="ECO:0000313" key="1">
    <source>
        <dbReference type="EMBL" id="QEV30078.1"/>
    </source>
</evidence>
<dbReference type="AlphaFoldDB" id="A0A5J6IDC5"/>
<sequence>MIWFVADGGTARRYCRECSDPLPVSMAAEAVFCSGRCRSRRWRRLRRTRQRAIAMQRGTDRTADHEDGCHFKTHPMWTSLPELLDMTATAIETGGLVGCYERVVIDERELAWEF</sequence>
<dbReference type="KEGG" id="scoe:CP976_42540"/>
<name>A0A5J6IDC5_STRC4</name>
<accession>A0A5J6IDC5</accession>
<organism evidence="1 2">
    <name type="scientific">Streptomyces coeruleorubidus</name>
    <dbReference type="NCBI Taxonomy" id="116188"/>
    <lineage>
        <taxon>Bacteria</taxon>
        <taxon>Bacillati</taxon>
        <taxon>Actinomycetota</taxon>
        <taxon>Actinomycetes</taxon>
        <taxon>Kitasatosporales</taxon>
        <taxon>Streptomycetaceae</taxon>
        <taxon>Streptomyces</taxon>
    </lineage>
</organism>
<reference evidence="1 2" key="1">
    <citation type="submission" date="2017-09" db="EMBL/GenBank/DDBJ databases">
        <authorList>
            <person name="Lee N."/>
            <person name="Cho B.-K."/>
        </authorList>
    </citation>
    <scope>NUCLEOTIDE SEQUENCE [LARGE SCALE GENOMIC DNA]</scope>
    <source>
        <strain evidence="1 2">ATCC 13740</strain>
    </source>
</reference>
<proteinExistence type="predicted"/>
<dbReference type="Proteomes" id="UP000326598">
    <property type="component" value="Chromosome"/>
</dbReference>
<dbReference type="EMBL" id="CP023694">
    <property type="protein sequence ID" value="QEV30078.1"/>
    <property type="molecule type" value="Genomic_DNA"/>
</dbReference>